<dbReference type="InterPro" id="IPR027417">
    <property type="entry name" value="P-loop_NTPase"/>
</dbReference>
<dbReference type="AlphaFoldDB" id="A0A6F8PWD5"/>
<dbReference type="PANTHER" id="PTHR13696:SF52">
    <property type="entry name" value="PARA FAMILY PROTEIN CT_582"/>
    <property type="match status" value="1"/>
</dbReference>
<reference evidence="3" key="1">
    <citation type="submission" date="2019-11" db="EMBL/GenBank/DDBJ databases">
        <title>Isolation and characterization of two novel species in the genus Thiomicrorhabdus.</title>
        <authorList>
            <person name="Mochizuki J."/>
            <person name="Kojima H."/>
            <person name="Fukui M."/>
        </authorList>
    </citation>
    <scope>NUCLEOTIDE SEQUENCE [LARGE SCALE GENOMIC DNA]</scope>
    <source>
        <strain evidence="3">aks77</strain>
    </source>
</reference>
<evidence type="ECO:0000313" key="2">
    <source>
        <dbReference type="EMBL" id="BBP46347.1"/>
    </source>
</evidence>
<dbReference type="InterPro" id="IPR050678">
    <property type="entry name" value="DNA_Partitioning_ATPase"/>
</dbReference>
<evidence type="ECO:0000313" key="3">
    <source>
        <dbReference type="Proteomes" id="UP000501726"/>
    </source>
</evidence>
<evidence type="ECO:0000259" key="1">
    <source>
        <dbReference type="Pfam" id="PF13614"/>
    </source>
</evidence>
<organism evidence="2 3">
    <name type="scientific">Thiosulfatimonas sediminis</name>
    <dbReference type="NCBI Taxonomy" id="2675054"/>
    <lineage>
        <taxon>Bacteria</taxon>
        <taxon>Pseudomonadati</taxon>
        <taxon>Pseudomonadota</taxon>
        <taxon>Gammaproteobacteria</taxon>
        <taxon>Thiotrichales</taxon>
        <taxon>Piscirickettsiaceae</taxon>
        <taxon>Thiosulfatimonas</taxon>
    </lineage>
</organism>
<dbReference type="SUPFAM" id="SSF52540">
    <property type="entry name" value="P-loop containing nucleoside triphosphate hydrolases"/>
    <property type="match status" value="1"/>
</dbReference>
<dbReference type="CDD" id="cd02042">
    <property type="entry name" value="ParAB_family"/>
    <property type="match status" value="1"/>
</dbReference>
<dbReference type="Proteomes" id="UP000501726">
    <property type="component" value="Chromosome"/>
</dbReference>
<dbReference type="KEGG" id="tse:THMIRHAS_17200"/>
<name>A0A6F8PWD5_9GAMM</name>
<dbReference type="RefSeq" id="WP_173272871.1">
    <property type="nucleotide sequence ID" value="NZ_AP021889.1"/>
</dbReference>
<dbReference type="InterPro" id="IPR025669">
    <property type="entry name" value="AAA_dom"/>
</dbReference>
<accession>A0A6F8PWD5</accession>
<dbReference type="Gene3D" id="3.40.50.300">
    <property type="entry name" value="P-loop containing nucleotide triphosphate hydrolases"/>
    <property type="match status" value="1"/>
</dbReference>
<feature type="domain" description="AAA" evidence="1">
    <location>
        <begin position="7"/>
        <end position="168"/>
    </location>
</feature>
<sequence length="275" mass="30082">MKKTPIIIAVASTKGGVGKTTTSANLGAFLADQKLNVLMIDADVQPSLSEYYAVDEIADYGLTHLVTNPKVEPSEVASKIEDNLHIVMSDDPEGDLQNWVRNTADGRTRLRYILNQRFTQFDVIIIDTQGAVGALQEATIIAADLLISPVIPDKLCAGEFIHNTLGMVNRLAESTQFMGCKIAPLCAFLNCTSNTNDSRDYAEEIRSLDYSEICDVPVRVLNAEIPDTVAFRDATSSQMPAHRYETSTKRKGGSALELMTNLVNELDLFAEVHNG</sequence>
<proteinExistence type="predicted"/>
<dbReference type="PANTHER" id="PTHR13696">
    <property type="entry name" value="P-LOOP CONTAINING NUCLEOSIDE TRIPHOSPHATE HYDROLASE"/>
    <property type="match status" value="1"/>
</dbReference>
<protein>
    <submittedName>
        <fullName evidence="2">Cobyrinic acid a,c-diamide synthase</fullName>
    </submittedName>
</protein>
<dbReference type="EMBL" id="AP021889">
    <property type="protein sequence ID" value="BBP46347.1"/>
    <property type="molecule type" value="Genomic_DNA"/>
</dbReference>
<dbReference type="Pfam" id="PF13614">
    <property type="entry name" value="AAA_31"/>
    <property type="match status" value="1"/>
</dbReference>
<gene>
    <name evidence="2" type="ORF">THMIRHAS_17200</name>
</gene>
<keyword evidence="3" id="KW-1185">Reference proteome</keyword>